<dbReference type="Pfam" id="PF12113">
    <property type="entry name" value="SVM_signal"/>
    <property type="match status" value="1"/>
</dbReference>
<sequence>MFKIKHHLLFLNIFVFFGLGLFLITSNNYIMAMGNKNSNNNEISNDEEYALYVQAEFSIQNELTNFKFNNEKNQNFCINKLVLQKTIQKYNKRKNNHQLSTPYDNRPESFQNNLHSLTENNNNLSGDLQYINLTKNNSNIYSVDKPESYKKNDSKNKGVIIND</sequence>
<accession>A0ABX4K1Q4</accession>
<feature type="transmembrane region" description="Helical" evidence="2">
    <location>
        <begin position="6"/>
        <end position="24"/>
    </location>
</feature>
<feature type="domain" description="Sequence-variable mosaic (SVM) signal sequence" evidence="3">
    <location>
        <begin position="1"/>
        <end position="33"/>
    </location>
</feature>
<comment type="caution">
    <text evidence="4">The sequence shown here is derived from an EMBL/GenBank/DDBJ whole genome shotgun (WGS) entry which is preliminary data.</text>
</comment>
<keyword evidence="2" id="KW-0472">Membrane</keyword>
<keyword evidence="2" id="KW-0812">Transmembrane</keyword>
<keyword evidence="2" id="KW-1133">Transmembrane helix</keyword>
<evidence type="ECO:0000313" key="5">
    <source>
        <dbReference type="Proteomes" id="UP000220509"/>
    </source>
</evidence>
<evidence type="ECO:0000313" key="4">
    <source>
        <dbReference type="EMBL" id="PEH36296.1"/>
    </source>
</evidence>
<evidence type="ECO:0000256" key="2">
    <source>
        <dbReference type="SAM" id="Phobius"/>
    </source>
</evidence>
<proteinExistence type="predicted"/>
<evidence type="ECO:0000259" key="3">
    <source>
        <dbReference type="Pfam" id="PF12113"/>
    </source>
</evidence>
<feature type="region of interest" description="Disordered" evidence="1">
    <location>
        <begin position="144"/>
        <end position="163"/>
    </location>
</feature>
<keyword evidence="5" id="KW-1185">Reference proteome</keyword>
<feature type="compositionally biased region" description="Basic and acidic residues" evidence="1">
    <location>
        <begin position="144"/>
        <end position="156"/>
    </location>
</feature>
<dbReference type="InterPro" id="IPR021970">
    <property type="entry name" value="SVM_signal"/>
</dbReference>
<protein>
    <submittedName>
        <fullName evidence="4">Effector protein</fullName>
    </submittedName>
</protein>
<gene>
    <name evidence="4" type="ORF">BBA70_01740</name>
</gene>
<dbReference type="RefSeq" id="WP_252861553.1">
    <property type="nucleotide sequence ID" value="NZ_MAPF01000048.1"/>
</dbReference>
<evidence type="ECO:0000256" key="1">
    <source>
        <dbReference type="SAM" id="MobiDB-lite"/>
    </source>
</evidence>
<name>A0ABX4K1Q4_9MOLU</name>
<organism evidence="4 5">
    <name type="scientific">New Jersey aster yellows phytoplasma</name>
    <dbReference type="NCBI Taxonomy" id="270520"/>
    <lineage>
        <taxon>Bacteria</taxon>
        <taxon>Bacillati</taxon>
        <taxon>Mycoplasmatota</taxon>
        <taxon>Mollicutes</taxon>
        <taxon>Acholeplasmatales</taxon>
        <taxon>Acholeplasmataceae</taxon>
        <taxon>Candidatus Phytoplasma</taxon>
        <taxon>16SrI (Aster yellows group)</taxon>
    </lineage>
</organism>
<dbReference type="EMBL" id="MAPF01000048">
    <property type="protein sequence ID" value="PEH36296.1"/>
    <property type="molecule type" value="Genomic_DNA"/>
</dbReference>
<dbReference type="Proteomes" id="UP000220509">
    <property type="component" value="Unassembled WGS sequence"/>
</dbReference>
<reference evidence="4" key="1">
    <citation type="submission" date="2017-05" db="EMBL/GenBank/DDBJ databases">
        <title>Genome sequence of Ca. P. asteris strain NJAY.</title>
        <authorList>
            <person name="Lee I.-M."/>
            <person name="Gundersen-Rindal D."/>
            <person name="Sparks M."/>
        </authorList>
    </citation>
    <scope>NUCLEOTIDE SEQUENCE [LARGE SCALE GENOMIC DNA]</scope>
    <source>
        <strain evidence="4">NJAY</strain>
    </source>
</reference>